<keyword evidence="1" id="KW-0812">Transmembrane</keyword>
<dbReference type="SUPFAM" id="SSF55785">
    <property type="entry name" value="PYP-like sensor domain (PAS domain)"/>
    <property type="match status" value="1"/>
</dbReference>
<protein>
    <recommendedName>
        <fullName evidence="2">PAS domain-containing protein</fullName>
    </recommendedName>
</protein>
<keyword evidence="1" id="KW-1133">Transmembrane helix</keyword>
<dbReference type="InterPro" id="IPR000014">
    <property type="entry name" value="PAS"/>
</dbReference>
<reference evidence="3" key="1">
    <citation type="journal article" date="2014" name="Front. Microbiol.">
        <title>High frequency of phylogenetically diverse reductive dehalogenase-homologous genes in deep subseafloor sedimentary metagenomes.</title>
        <authorList>
            <person name="Kawai M."/>
            <person name="Futagami T."/>
            <person name="Toyoda A."/>
            <person name="Takaki Y."/>
            <person name="Nishi S."/>
            <person name="Hori S."/>
            <person name="Arai W."/>
            <person name="Tsubouchi T."/>
            <person name="Morono Y."/>
            <person name="Uchiyama I."/>
            <person name="Ito T."/>
            <person name="Fujiyama A."/>
            <person name="Inagaki F."/>
            <person name="Takami H."/>
        </authorList>
    </citation>
    <scope>NUCLEOTIDE SEQUENCE</scope>
    <source>
        <strain evidence="3">Expedition CK06-06</strain>
    </source>
</reference>
<keyword evidence="1" id="KW-0472">Membrane</keyword>
<feature type="domain" description="PAS" evidence="2">
    <location>
        <begin position="39"/>
        <end position="77"/>
    </location>
</feature>
<evidence type="ECO:0000259" key="2">
    <source>
        <dbReference type="PROSITE" id="PS50112"/>
    </source>
</evidence>
<dbReference type="InterPro" id="IPR013767">
    <property type="entry name" value="PAS_fold"/>
</dbReference>
<dbReference type="Gene3D" id="3.30.450.20">
    <property type="entry name" value="PAS domain"/>
    <property type="match status" value="1"/>
</dbReference>
<feature type="non-terminal residue" evidence="3">
    <location>
        <position position="77"/>
    </location>
</feature>
<dbReference type="CDD" id="cd00130">
    <property type="entry name" value="PAS"/>
    <property type="match status" value="1"/>
</dbReference>
<dbReference type="EMBL" id="BART01035127">
    <property type="protein sequence ID" value="GAH11221.1"/>
    <property type="molecule type" value="Genomic_DNA"/>
</dbReference>
<dbReference type="NCBIfam" id="TIGR00229">
    <property type="entry name" value="sensory_box"/>
    <property type="match status" value="1"/>
</dbReference>
<comment type="caution">
    <text evidence="3">The sequence shown here is derived from an EMBL/GenBank/DDBJ whole genome shotgun (WGS) entry which is preliminary data.</text>
</comment>
<sequence>MKDIEQKYNKNSSILFCFSKIFLFISQFLKLKQKWPIYFLLVDKNKKIIFWNKKARKITGYNESDVINKSCSDSILI</sequence>
<dbReference type="InterPro" id="IPR035965">
    <property type="entry name" value="PAS-like_dom_sf"/>
</dbReference>
<feature type="transmembrane region" description="Helical" evidence="1">
    <location>
        <begin position="12"/>
        <end position="29"/>
    </location>
</feature>
<evidence type="ECO:0000256" key="1">
    <source>
        <dbReference type="SAM" id="Phobius"/>
    </source>
</evidence>
<accession>X1CRZ6</accession>
<organism evidence="3">
    <name type="scientific">marine sediment metagenome</name>
    <dbReference type="NCBI Taxonomy" id="412755"/>
    <lineage>
        <taxon>unclassified sequences</taxon>
        <taxon>metagenomes</taxon>
        <taxon>ecological metagenomes</taxon>
    </lineage>
</organism>
<gene>
    <name evidence="3" type="ORF">S01H4_59786</name>
</gene>
<name>X1CRZ6_9ZZZZ</name>
<dbReference type="GO" id="GO:0006355">
    <property type="term" value="P:regulation of DNA-templated transcription"/>
    <property type="evidence" value="ECO:0007669"/>
    <property type="project" value="InterPro"/>
</dbReference>
<dbReference type="AlphaFoldDB" id="X1CRZ6"/>
<dbReference type="Pfam" id="PF00989">
    <property type="entry name" value="PAS"/>
    <property type="match status" value="1"/>
</dbReference>
<evidence type="ECO:0000313" key="3">
    <source>
        <dbReference type="EMBL" id="GAH11221.1"/>
    </source>
</evidence>
<dbReference type="PROSITE" id="PS50112">
    <property type="entry name" value="PAS"/>
    <property type="match status" value="1"/>
</dbReference>
<proteinExistence type="predicted"/>